<feature type="compositionally biased region" description="Basic and acidic residues" evidence="1">
    <location>
        <begin position="162"/>
        <end position="172"/>
    </location>
</feature>
<evidence type="ECO:0000256" key="1">
    <source>
        <dbReference type="SAM" id="MobiDB-lite"/>
    </source>
</evidence>
<gene>
    <name evidence="3" type="ORF">COU90_03810</name>
</gene>
<protein>
    <submittedName>
        <fullName evidence="3">Uncharacterized protein</fullName>
    </submittedName>
</protein>
<accession>A0A2M8KWA9</accession>
<feature type="transmembrane region" description="Helical" evidence="2">
    <location>
        <begin position="12"/>
        <end position="32"/>
    </location>
</feature>
<dbReference type="Proteomes" id="UP000229098">
    <property type="component" value="Unassembled WGS sequence"/>
</dbReference>
<proteinExistence type="predicted"/>
<keyword evidence="2" id="KW-0812">Transmembrane</keyword>
<evidence type="ECO:0000313" key="4">
    <source>
        <dbReference type="Proteomes" id="UP000229098"/>
    </source>
</evidence>
<evidence type="ECO:0000313" key="3">
    <source>
        <dbReference type="EMBL" id="PJE64197.1"/>
    </source>
</evidence>
<feature type="region of interest" description="Disordered" evidence="1">
    <location>
        <begin position="146"/>
        <end position="173"/>
    </location>
</feature>
<evidence type="ECO:0000256" key="2">
    <source>
        <dbReference type="SAM" id="Phobius"/>
    </source>
</evidence>
<feature type="transmembrane region" description="Helical" evidence="2">
    <location>
        <begin position="52"/>
        <end position="73"/>
    </location>
</feature>
<comment type="caution">
    <text evidence="3">The sequence shown here is derived from an EMBL/GenBank/DDBJ whole genome shotgun (WGS) entry which is preliminary data.</text>
</comment>
<name>A0A2M8KWA9_9BACT</name>
<keyword evidence="2" id="KW-1133">Transmembrane helix</keyword>
<keyword evidence="2" id="KW-0472">Membrane</keyword>
<dbReference type="AlphaFoldDB" id="A0A2M8KWA9"/>
<sequence length="396" mass="44196">MQNARTLPLIQYIVPFPVTNLCFSVWITYEPLYILHGTVYDVHMYGIDKQTIFFLGGGSVLAFVLLSLVFLGTRYGEDNELSRESKDYSSSSYVSLSEKEYTGGLHEKVPLFSAIKESDDNNTQYDVFETIKNNVVTLLPHINQDEVPEKEHSSIPATTDSSPDKTPERSPEEIEELVFDRLWPPTYRDSLYNVQLLMKNEGFIDEKDINPNPATDEEISVILRQLVAYAAERGFITEEQKEVYIYHITTTLKDDVTRERQSYEREFKSVSVMLGGQKFLISTENTHDLVRDILDAVAFVLIPQEARASWVTGGSSFGLGGDCYKDDAPFFTVPGFNSVIGCCNCGLNCTGFVCVSVPDCGPHSMGCTIPLGCLNLQCGAWPNAIWDPQTGICGCG</sequence>
<organism evidence="3 4">
    <name type="scientific">Candidatus Ryanbacteria bacterium CG10_big_fil_rev_8_21_14_0_10_43_42</name>
    <dbReference type="NCBI Taxonomy" id="1974864"/>
    <lineage>
        <taxon>Bacteria</taxon>
        <taxon>Candidatus Ryaniibacteriota</taxon>
    </lineage>
</organism>
<reference evidence="4" key="1">
    <citation type="submission" date="2017-09" db="EMBL/GenBank/DDBJ databases">
        <title>Depth-based differentiation of microbial function through sediment-hosted aquifers and enrichment of novel symbionts in the deep terrestrial subsurface.</title>
        <authorList>
            <person name="Probst A.J."/>
            <person name="Ladd B."/>
            <person name="Jarett J.K."/>
            <person name="Geller-Mcgrath D.E."/>
            <person name="Sieber C.M.K."/>
            <person name="Emerson J.B."/>
            <person name="Anantharaman K."/>
            <person name="Thomas B.C."/>
            <person name="Malmstrom R."/>
            <person name="Stieglmeier M."/>
            <person name="Klingl A."/>
            <person name="Woyke T."/>
            <person name="Ryan C.M."/>
            <person name="Banfield J.F."/>
        </authorList>
    </citation>
    <scope>NUCLEOTIDE SEQUENCE [LARGE SCALE GENOMIC DNA]</scope>
</reference>
<dbReference type="EMBL" id="PFEF01000008">
    <property type="protein sequence ID" value="PJE64197.1"/>
    <property type="molecule type" value="Genomic_DNA"/>
</dbReference>